<dbReference type="SUPFAM" id="SSF47336">
    <property type="entry name" value="ACP-like"/>
    <property type="match status" value="1"/>
</dbReference>
<evidence type="ECO:0000256" key="35">
    <source>
        <dbReference type="ARBA" id="ARBA00048289"/>
    </source>
</evidence>
<dbReference type="InterPro" id="IPR014031">
    <property type="entry name" value="Ketoacyl_synth_C"/>
</dbReference>
<dbReference type="GO" id="GO:0031177">
    <property type="term" value="F:phosphopantetheine binding"/>
    <property type="evidence" value="ECO:0007669"/>
    <property type="project" value="InterPro"/>
</dbReference>
<comment type="catalytic activity">
    <reaction evidence="39">
        <text>a 2,3-saturated acyl-[ACP] + NADP(+) = a (2E)-enoyl-[ACP] + NADPH + H(+)</text>
        <dbReference type="Rhea" id="RHEA:22564"/>
        <dbReference type="Rhea" id="RHEA-COMP:9925"/>
        <dbReference type="Rhea" id="RHEA-COMP:9926"/>
        <dbReference type="ChEBI" id="CHEBI:15378"/>
        <dbReference type="ChEBI" id="CHEBI:57783"/>
        <dbReference type="ChEBI" id="CHEBI:58349"/>
        <dbReference type="ChEBI" id="CHEBI:78784"/>
        <dbReference type="ChEBI" id="CHEBI:78785"/>
        <dbReference type="EC" id="1.3.1.39"/>
    </reaction>
    <physiologicalReaction direction="right-to-left" evidence="39">
        <dbReference type="Rhea" id="RHEA:22566"/>
    </physiologicalReaction>
</comment>
<evidence type="ECO:0000256" key="30">
    <source>
        <dbReference type="ARBA" id="ARBA00047897"/>
    </source>
</evidence>
<comment type="catalytic activity">
    <reaction evidence="43">
        <text>(2E)-octadecenoyl-[ACP] + NADPH + H(+) = octadecanoyl-[ACP] + NADP(+)</text>
        <dbReference type="Rhea" id="RHEA:41928"/>
        <dbReference type="Rhea" id="RHEA-COMP:9655"/>
        <dbReference type="Rhea" id="RHEA-COMP:9656"/>
        <dbReference type="ChEBI" id="CHEBI:15378"/>
        <dbReference type="ChEBI" id="CHEBI:57783"/>
        <dbReference type="ChEBI" id="CHEBI:58349"/>
        <dbReference type="ChEBI" id="CHEBI:78489"/>
        <dbReference type="ChEBI" id="CHEBI:78495"/>
    </reaction>
    <physiologicalReaction direction="left-to-right" evidence="43">
        <dbReference type="Rhea" id="RHEA:41929"/>
    </physiologicalReaction>
</comment>
<evidence type="ECO:0000256" key="23">
    <source>
        <dbReference type="ARBA" id="ARBA00047394"/>
    </source>
</evidence>
<reference evidence="57" key="1">
    <citation type="journal article" date="2010" name="Chem. Biol.">
        <title>Discovery of 23 natural tubulysins from Angiococcus disciformis An d48 and Cystobacter SBCb004.</title>
        <authorList>
            <person name="Chai Y."/>
            <person name="Pistorius D."/>
            <person name="Ullrich A."/>
            <person name="Weissman K.J."/>
            <person name="Kazmaier U."/>
            <person name="Muller R."/>
        </authorList>
    </citation>
    <scope>NUCLEOTIDE SEQUENCE</scope>
    <source>
        <strain evidence="57">SBCb004</strain>
    </source>
</reference>
<evidence type="ECO:0000256" key="42">
    <source>
        <dbReference type="ARBA" id="ARBA00048935"/>
    </source>
</evidence>
<dbReference type="SMART" id="SM00822">
    <property type="entry name" value="PKS_KR"/>
    <property type="match status" value="1"/>
</dbReference>
<comment type="catalytic activity">
    <reaction evidence="46">
        <text>3-oxododecanoyl-[ACP] + NADPH + H(+) = (3R)-hydroxydodecanoyl-[ACP] + NADP(+)</text>
        <dbReference type="Rhea" id="RHEA:41872"/>
        <dbReference type="Rhea" id="RHEA-COMP:9641"/>
        <dbReference type="Rhea" id="RHEA-COMP:9642"/>
        <dbReference type="ChEBI" id="CHEBI:15378"/>
        <dbReference type="ChEBI" id="CHEBI:57783"/>
        <dbReference type="ChEBI" id="CHEBI:58349"/>
        <dbReference type="ChEBI" id="CHEBI:78469"/>
        <dbReference type="ChEBI" id="CHEBI:78470"/>
    </reaction>
    <physiologicalReaction direction="left-to-right" evidence="46">
        <dbReference type="Rhea" id="RHEA:41873"/>
    </physiologicalReaction>
</comment>
<dbReference type="Pfam" id="PF00550">
    <property type="entry name" value="PP-binding"/>
    <property type="match status" value="1"/>
</dbReference>
<dbReference type="InterPro" id="IPR050091">
    <property type="entry name" value="PKS_NRPS_Biosynth_Enz"/>
</dbReference>
<keyword evidence="3" id="KW-0597">Phosphoprotein</keyword>
<dbReference type="CDD" id="cd05195">
    <property type="entry name" value="enoyl_red"/>
    <property type="match status" value="1"/>
</dbReference>
<dbReference type="SMART" id="SM00826">
    <property type="entry name" value="PKS_DH"/>
    <property type="match status" value="1"/>
</dbReference>
<dbReference type="InterPro" id="IPR020802">
    <property type="entry name" value="TesA-like"/>
</dbReference>
<dbReference type="SMART" id="SM00827">
    <property type="entry name" value="PKS_AT"/>
    <property type="match status" value="1"/>
</dbReference>
<comment type="catalytic activity">
    <reaction evidence="30">
        <text>(2E)-hexenoyl-[ACP] + NADPH + H(+) = hexanoyl-[ACP] + NADP(+)</text>
        <dbReference type="Rhea" id="RHEA:41832"/>
        <dbReference type="Rhea" id="RHEA-COMP:9631"/>
        <dbReference type="Rhea" id="RHEA-COMP:9632"/>
        <dbReference type="ChEBI" id="CHEBI:15378"/>
        <dbReference type="ChEBI" id="CHEBI:57783"/>
        <dbReference type="ChEBI" id="CHEBI:58349"/>
        <dbReference type="ChEBI" id="CHEBI:78458"/>
        <dbReference type="ChEBI" id="CHEBI:78459"/>
    </reaction>
    <physiologicalReaction direction="left-to-right" evidence="30">
        <dbReference type="Rhea" id="RHEA:41833"/>
    </physiologicalReaction>
</comment>
<comment type="catalytic activity">
    <reaction evidence="40">
        <text>holo-[ACP] + acetyl-CoA = acetyl-[ACP] + CoA</text>
        <dbReference type="Rhea" id="RHEA:41788"/>
        <dbReference type="Rhea" id="RHEA-COMP:9621"/>
        <dbReference type="Rhea" id="RHEA-COMP:9685"/>
        <dbReference type="ChEBI" id="CHEBI:57287"/>
        <dbReference type="ChEBI" id="CHEBI:57288"/>
        <dbReference type="ChEBI" id="CHEBI:64479"/>
        <dbReference type="ChEBI" id="CHEBI:78446"/>
        <dbReference type="EC" id="2.3.1.38"/>
    </reaction>
    <physiologicalReaction direction="left-to-right" evidence="40">
        <dbReference type="Rhea" id="RHEA:41789"/>
    </physiologicalReaction>
</comment>
<evidence type="ECO:0000256" key="17">
    <source>
        <dbReference type="ARBA" id="ARBA00023398"/>
    </source>
</evidence>
<comment type="catalytic activity">
    <reaction evidence="44">
        <text>decanoyl-[ACP] + malonyl-[ACP] + H(+) = 3-oxododecanoyl-[ACP] + holo-[ACP] + CO2</text>
        <dbReference type="Rhea" id="RHEA:41868"/>
        <dbReference type="Rhea" id="RHEA-COMP:9623"/>
        <dbReference type="Rhea" id="RHEA-COMP:9640"/>
        <dbReference type="Rhea" id="RHEA-COMP:9641"/>
        <dbReference type="Rhea" id="RHEA-COMP:9685"/>
        <dbReference type="ChEBI" id="CHEBI:15378"/>
        <dbReference type="ChEBI" id="CHEBI:16526"/>
        <dbReference type="ChEBI" id="CHEBI:64479"/>
        <dbReference type="ChEBI" id="CHEBI:78449"/>
        <dbReference type="ChEBI" id="CHEBI:78468"/>
        <dbReference type="ChEBI" id="CHEBI:78469"/>
    </reaction>
    <physiologicalReaction direction="left-to-right" evidence="44">
        <dbReference type="Rhea" id="RHEA:41869"/>
    </physiologicalReaction>
</comment>
<dbReference type="Gene3D" id="3.40.366.10">
    <property type="entry name" value="Malonyl-Coenzyme A Acyl Carrier Protein, domain 2"/>
    <property type="match status" value="1"/>
</dbReference>
<dbReference type="PANTHER" id="PTHR43775:SF51">
    <property type="entry name" value="INACTIVE PHENOLPHTHIOCEROL SYNTHESIS POLYKETIDE SYNTHASE TYPE I PKS1-RELATED"/>
    <property type="match status" value="1"/>
</dbReference>
<dbReference type="Pfam" id="PF00698">
    <property type="entry name" value="Acyl_transf_1"/>
    <property type="match status" value="1"/>
</dbReference>
<protein>
    <submittedName>
        <fullName evidence="57">Polyketide synthase</fullName>
    </submittedName>
</protein>
<comment type="catalytic activity">
    <reaction evidence="18">
        <text>(3R)-hydroxyoctadecanoyl-[ACP] = (2E)-octadecenoyl-[ACP] + H2O</text>
        <dbReference type="Rhea" id="RHEA:41924"/>
        <dbReference type="Rhea" id="RHEA-COMP:9654"/>
        <dbReference type="Rhea" id="RHEA-COMP:9655"/>
        <dbReference type="ChEBI" id="CHEBI:15377"/>
        <dbReference type="ChEBI" id="CHEBI:78488"/>
        <dbReference type="ChEBI" id="CHEBI:78489"/>
    </reaction>
    <physiologicalReaction direction="left-to-right" evidence="18">
        <dbReference type="Rhea" id="RHEA:41925"/>
    </physiologicalReaction>
</comment>
<dbReference type="Pfam" id="PF14765">
    <property type="entry name" value="PS-DH"/>
    <property type="match status" value="1"/>
</dbReference>
<comment type="catalytic activity">
    <reaction evidence="33">
        <text>hexadecanoyl-[ACP] + malonyl-[ACP] + H(+) = 3-oxooctadecanoyl-[ACP] + holo-[ACP] + CO2</text>
        <dbReference type="Rhea" id="RHEA:41916"/>
        <dbReference type="Rhea" id="RHEA-COMP:9623"/>
        <dbReference type="Rhea" id="RHEA-COMP:9652"/>
        <dbReference type="Rhea" id="RHEA-COMP:9653"/>
        <dbReference type="Rhea" id="RHEA-COMP:9685"/>
        <dbReference type="ChEBI" id="CHEBI:15378"/>
        <dbReference type="ChEBI" id="CHEBI:16526"/>
        <dbReference type="ChEBI" id="CHEBI:64479"/>
        <dbReference type="ChEBI" id="CHEBI:78449"/>
        <dbReference type="ChEBI" id="CHEBI:78483"/>
        <dbReference type="ChEBI" id="CHEBI:78487"/>
    </reaction>
    <physiologicalReaction direction="left-to-right" evidence="33">
        <dbReference type="Rhea" id="RHEA:41917"/>
    </physiologicalReaction>
</comment>
<evidence type="ECO:0000256" key="50">
    <source>
        <dbReference type="ARBA" id="ARBA00049521"/>
    </source>
</evidence>
<dbReference type="PROSITE" id="PS50075">
    <property type="entry name" value="CARRIER"/>
    <property type="match status" value="1"/>
</dbReference>
<comment type="catalytic activity">
    <reaction evidence="32">
        <text>acetyl-[ACP] + malonyl-[ACP] + H(+) = 3-oxobutanoyl-[ACP] + holo-[ACP] + CO2</text>
        <dbReference type="Rhea" id="RHEA:41800"/>
        <dbReference type="Rhea" id="RHEA-COMP:9621"/>
        <dbReference type="Rhea" id="RHEA-COMP:9623"/>
        <dbReference type="Rhea" id="RHEA-COMP:9625"/>
        <dbReference type="Rhea" id="RHEA-COMP:9685"/>
        <dbReference type="ChEBI" id="CHEBI:15378"/>
        <dbReference type="ChEBI" id="CHEBI:16526"/>
        <dbReference type="ChEBI" id="CHEBI:64479"/>
        <dbReference type="ChEBI" id="CHEBI:78446"/>
        <dbReference type="ChEBI" id="CHEBI:78449"/>
        <dbReference type="ChEBI" id="CHEBI:78450"/>
    </reaction>
    <physiologicalReaction direction="left-to-right" evidence="32">
        <dbReference type="Rhea" id="RHEA:41801"/>
    </physiologicalReaction>
</comment>
<evidence type="ECO:0000256" key="39">
    <source>
        <dbReference type="ARBA" id="ARBA00048650"/>
    </source>
</evidence>
<evidence type="ECO:0000256" key="49">
    <source>
        <dbReference type="ARBA" id="ARBA00049449"/>
    </source>
</evidence>
<comment type="catalytic activity">
    <reaction evidence="47">
        <text>3-oxohexadecanoyl-[ACP] + NADPH + H(+) = (3R)-hydroxyhexadecanoyl-[ACP] + NADP(+)</text>
        <dbReference type="Rhea" id="RHEA:41904"/>
        <dbReference type="Rhea" id="RHEA-COMP:9649"/>
        <dbReference type="Rhea" id="RHEA-COMP:9650"/>
        <dbReference type="ChEBI" id="CHEBI:15378"/>
        <dbReference type="ChEBI" id="CHEBI:57783"/>
        <dbReference type="ChEBI" id="CHEBI:58349"/>
        <dbReference type="ChEBI" id="CHEBI:78478"/>
        <dbReference type="ChEBI" id="CHEBI:78480"/>
    </reaction>
    <physiologicalReaction direction="left-to-right" evidence="47">
        <dbReference type="Rhea" id="RHEA:41905"/>
    </physiologicalReaction>
</comment>
<evidence type="ECO:0000256" key="51">
    <source>
        <dbReference type="ARBA" id="ARBA00049533"/>
    </source>
</evidence>
<dbReference type="SUPFAM" id="SSF53335">
    <property type="entry name" value="S-adenosyl-L-methionine-dependent methyltransferases"/>
    <property type="match status" value="1"/>
</dbReference>
<evidence type="ECO:0000256" key="53">
    <source>
        <dbReference type="SAM" id="MobiDB-lite"/>
    </source>
</evidence>
<evidence type="ECO:0000256" key="16">
    <source>
        <dbReference type="ARBA" id="ARBA00023394"/>
    </source>
</evidence>
<dbReference type="InterPro" id="IPR014043">
    <property type="entry name" value="Acyl_transferase_dom"/>
</dbReference>
<evidence type="ECO:0000256" key="5">
    <source>
        <dbReference type="ARBA" id="ARBA00022799"/>
    </source>
</evidence>
<dbReference type="InterPro" id="IPR014030">
    <property type="entry name" value="Ketoacyl_synth_N"/>
</dbReference>
<comment type="catalytic activity">
    <reaction evidence="38">
        <text>3-oxohexanoyl-[ACP] + NADPH + H(+) = (3R)-hydroxyhexanoyl-[ACP] + NADP(+)</text>
        <dbReference type="Rhea" id="RHEA:41824"/>
        <dbReference type="Rhea" id="RHEA-COMP:9629"/>
        <dbReference type="Rhea" id="RHEA-COMP:9630"/>
        <dbReference type="ChEBI" id="CHEBI:15378"/>
        <dbReference type="ChEBI" id="CHEBI:57783"/>
        <dbReference type="ChEBI" id="CHEBI:58349"/>
        <dbReference type="ChEBI" id="CHEBI:78456"/>
        <dbReference type="ChEBI" id="CHEBI:78457"/>
    </reaction>
    <physiologicalReaction direction="left-to-right" evidence="38">
        <dbReference type="Rhea" id="RHEA:41825"/>
    </physiologicalReaction>
</comment>
<comment type="pathway">
    <text evidence="1">Lipid metabolism.</text>
</comment>
<dbReference type="InterPro" id="IPR016039">
    <property type="entry name" value="Thiolase-like"/>
</dbReference>
<feature type="active site" description="Proton acceptor; for dehydratase activity" evidence="52">
    <location>
        <position position="1764"/>
    </location>
</feature>
<evidence type="ECO:0000256" key="27">
    <source>
        <dbReference type="ARBA" id="ARBA00047500"/>
    </source>
</evidence>
<dbReference type="InterPro" id="IPR016036">
    <property type="entry name" value="Malonyl_transacylase_ACP-bd"/>
</dbReference>
<evidence type="ECO:0000256" key="10">
    <source>
        <dbReference type="ARBA" id="ARBA00023268"/>
    </source>
</evidence>
<evidence type="ECO:0000256" key="12">
    <source>
        <dbReference type="ARBA" id="ARBA00023332"/>
    </source>
</evidence>
<dbReference type="InterPro" id="IPR011032">
    <property type="entry name" value="GroES-like_sf"/>
</dbReference>
<evidence type="ECO:0000256" key="46">
    <source>
        <dbReference type="ARBA" id="ARBA00049263"/>
    </source>
</evidence>
<dbReference type="PROSITE" id="PS00606">
    <property type="entry name" value="KS3_1"/>
    <property type="match status" value="1"/>
</dbReference>
<dbReference type="InterPro" id="IPR049900">
    <property type="entry name" value="PKS_mFAS_DH"/>
</dbReference>
<dbReference type="Pfam" id="PF08659">
    <property type="entry name" value="KR"/>
    <property type="match status" value="2"/>
</dbReference>
<organism evidence="57">
    <name type="scientific">Cystobacter sp. SBCb004</name>
    <dbReference type="NCBI Taxonomy" id="764904"/>
    <lineage>
        <taxon>Bacteria</taxon>
        <taxon>Pseudomonadati</taxon>
        <taxon>Myxococcota</taxon>
        <taxon>Myxococcia</taxon>
        <taxon>Myxococcales</taxon>
        <taxon>Cystobacterineae</taxon>
        <taxon>Archangiaceae</taxon>
        <taxon>Cystobacter</taxon>
    </lineage>
</organism>
<dbReference type="GO" id="GO:0019171">
    <property type="term" value="F:(3R)-hydroxyacyl-[acyl-carrier-protein] dehydratase activity"/>
    <property type="evidence" value="ECO:0007669"/>
    <property type="project" value="UniProtKB-EC"/>
</dbReference>
<dbReference type="InterPro" id="IPR020807">
    <property type="entry name" value="PKS_DH"/>
</dbReference>
<evidence type="ECO:0000256" key="33">
    <source>
        <dbReference type="ARBA" id="ARBA00048051"/>
    </source>
</evidence>
<dbReference type="Pfam" id="PF00109">
    <property type="entry name" value="ketoacyl-synt"/>
    <property type="match status" value="1"/>
</dbReference>
<dbReference type="SUPFAM" id="SSF52151">
    <property type="entry name" value="FabD/lysophospholipase-like"/>
    <property type="match status" value="1"/>
</dbReference>
<comment type="catalytic activity">
    <reaction evidence="22">
        <text>3-oxooctadecanoyl-[ACP] + NADPH + H(+) = (3R)-hydroxyoctadecanoyl-[ACP] + NADP(+)</text>
        <dbReference type="Rhea" id="RHEA:41920"/>
        <dbReference type="Rhea" id="RHEA-COMP:9653"/>
        <dbReference type="Rhea" id="RHEA-COMP:9654"/>
        <dbReference type="ChEBI" id="CHEBI:15378"/>
        <dbReference type="ChEBI" id="CHEBI:57783"/>
        <dbReference type="ChEBI" id="CHEBI:58349"/>
        <dbReference type="ChEBI" id="CHEBI:78487"/>
        <dbReference type="ChEBI" id="CHEBI:78488"/>
    </reaction>
    <physiologicalReaction direction="left-to-right" evidence="22">
        <dbReference type="Rhea" id="RHEA:41921"/>
    </physiologicalReaction>
</comment>
<dbReference type="Gene3D" id="3.40.50.720">
    <property type="entry name" value="NAD(P)-binding Rossmann-like Domain"/>
    <property type="match status" value="3"/>
</dbReference>
<dbReference type="EMBL" id="GU002154">
    <property type="protein sequence ID" value="ADH04682.1"/>
    <property type="molecule type" value="Genomic_DNA"/>
</dbReference>
<evidence type="ECO:0000256" key="48">
    <source>
        <dbReference type="ARBA" id="ARBA00049422"/>
    </source>
</evidence>
<dbReference type="Gene3D" id="3.10.129.110">
    <property type="entry name" value="Polyketide synthase dehydratase"/>
    <property type="match status" value="1"/>
</dbReference>
<proteinExistence type="predicted"/>
<dbReference type="Gene3D" id="3.30.70.3290">
    <property type="match status" value="1"/>
</dbReference>
<comment type="catalytic activity">
    <reaction evidence="29">
        <text>(2E)-hexadecenoyl-[ACP] + NADPH + H(+) = hexadecanoyl-[ACP] + NADP(+)</text>
        <dbReference type="Rhea" id="RHEA:41912"/>
        <dbReference type="Rhea" id="RHEA-COMP:9651"/>
        <dbReference type="Rhea" id="RHEA-COMP:9652"/>
        <dbReference type="ChEBI" id="CHEBI:15378"/>
        <dbReference type="ChEBI" id="CHEBI:57783"/>
        <dbReference type="ChEBI" id="CHEBI:58349"/>
        <dbReference type="ChEBI" id="CHEBI:78481"/>
        <dbReference type="ChEBI" id="CHEBI:78483"/>
    </reaction>
    <physiologicalReaction direction="left-to-right" evidence="29">
        <dbReference type="Rhea" id="RHEA:41913"/>
    </physiologicalReaction>
</comment>
<dbReference type="InterPro" id="IPR016035">
    <property type="entry name" value="Acyl_Trfase/lysoPLipase"/>
</dbReference>
<comment type="catalytic activity">
    <reaction evidence="23">
        <text>hexanoyl-[ACP] + malonyl-[ACP] + H(+) = 3-oxooctanoyl-[ACP] + holo-[ACP] + CO2</text>
        <dbReference type="Rhea" id="RHEA:41836"/>
        <dbReference type="Rhea" id="RHEA-COMP:9623"/>
        <dbReference type="Rhea" id="RHEA-COMP:9632"/>
        <dbReference type="Rhea" id="RHEA-COMP:9633"/>
        <dbReference type="Rhea" id="RHEA-COMP:9685"/>
        <dbReference type="ChEBI" id="CHEBI:15378"/>
        <dbReference type="ChEBI" id="CHEBI:16526"/>
        <dbReference type="ChEBI" id="CHEBI:64479"/>
        <dbReference type="ChEBI" id="CHEBI:78449"/>
        <dbReference type="ChEBI" id="CHEBI:78459"/>
        <dbReference type="ChEBI" id="CHEBI:78460"/>
    </reaction>
    <physiologicalReaction direction="left-to-right" evidence="23">
        <dbReference type="Rhea" id="RHEA:41837"/>
    </physiologicalReaction>
</comment>
<dbReference type="InterPro" id="IPR036736">
    <property type="entry name" value="ACP-like_sf"/>
</dbReference>
<dbReference type="Pfam" id="PF13602">
    <property type="entry name" value="ADH_zinc_N_2"/>
    <property type="match status" value="1"/>
</dbReference>
<evidence type="ECO:0000256" key="43">
    <source>
        <dbReference type="ARBA" id="ARBA00049019"/>
    </source>
</evidence>
<evidence type="ECO:0000256" key="38">
    <source>
        <dbReference type="ARBA" id="ARBA00048571"/>
    </source>
</evidence>
<evidence type="ECO:0000259" key="55">
    <source>
        <dbReference type="PROSITE" id="PS52004"/>
    </source>
</evidence>
<keyword evidence="8" id="KW-0663">Pyridoxal phosphate</keyword>
<feature type="region of interest" description="Disordered" evidence="53">
    <location>
        <begin position="2411"/>
        <end position="2434"/>
    </location>
</feature>
<comment type="catalytic activity">
    <reaction evidence="48">
        <text>3-oxooctanoyl-[ACP] + NADPH + H(+) = (3R)-hydroxyoctanoyl-[ACP] + NADP(+)</text>
        <dbReference type="Rhea" id="RHEA:41840"/>
        <dbReference type="Rhea" id="RHEA-COMP:9633"/>
        <dbReference type="Rhea" id="RHEA-COMP:9634"/>
        <dbReference type="ChEBI" id="CHEBI:15378"/>
        <dbReference type="ChEBI" id="CHEBI:57783"/>
        <dbReference type="ChEBI" id="CHEBI:58349"/>
        <dbReference type="ChEBI" id="CHEBI:78460"/>
        <dbReference type="ChEBI" id="CHEBI:78461"/>
    </reaction>
    <physiologicalReaction direction="left-to-right" evidence="48">
        <dbReference type="Rhea" id="RHEA:41841"/>
    </physiologicalReaction>
</comment>
<dbReference type="Gene3D" id="3.40.50.150">
    <property type="entry name" value="Vaccinia Virus protein VP39"/>
    <property type="match status" value="1"/>
</dbReference>
<evidence type="ECO:0000256" key="2">
    <source>
        <dbReference type="ARBA" id="ARBA00022450"/>
    </source>
</evidence>
<dbReference type="SUPFAM" id="SSF51735">
    <property type="entry name" value="NAD(P)-binding Rossmann-fold domains"/>
    <property type="match status" value="3"/>
</dbReference>
<feature type="region of interest" description="C-terminal hotdog fold" evidence="52">
    <location>
        <begin position="1875"/>
        <end position="2014"/>
    </location>
</feature>
<evidence type="ECO:0000256" key="28">
    <source>
        <dbReference type="ARBA" id="ARBA00047578"/>
    </source>
</evidence>
<evidence type="ECO:0000256" key="4">
    <source>
        <dbReference type="ARBA" id="ARBA00022679"/>
    </source>
</evidence>
<dbReference type="SMART" id="SM00829">
    <property type="entry name" value="PKS_ER"/>
    <property type="match status" value="1"/>
</dbReference>
<comment type="catalytic activity">
    <reaction evidence="19">
        <text>(3R)-hydroxyhexadecanoyl-[ACP] = (2E)-hexadecenoyl-[ACP] + H2O</text>
        <dbReference type="Rhea" id="RHEA:41908"/>
        <dbReference type="Rhea" id="RHEA-COMP:9650"/>
        <dbReference type="Rhea" id="RHEA-COMP:9651"/>
        <dbReference type="ChEBI" id="CHEBI:15377"/>
        <dbReference type="ChEBI" id="CHEBI:78480"/>
        <dbReference type="ChEBI" id="CHEBI:78481"/>
    </reaction>
    <physiologicalReaction direction="left-to-right" evidence="19">
        <dbReference type="Rhea" id="RHEA:41909"/>
    </physiologicalReaction>
</comment>
<evidence type="ECO:0000256" key="32">
    <source>
        <dbReference type="ARBA" id="ARBA00047961"/>
    </source>
</evidence>
<evidence type="ECO:0000256" key="29">
    <source>
        <dbReference type="ARBA" id="ARBA00047810"/>
    </source>
</evidence>
<sequence>MAHDAAIAVIGMAGRFPGASTLEDYWRIIRDGVDTFTRLTDEQLLASGVDPARLREPGYVRRAALLDGVDRFDADFFGFSPREAEILDPQHRLFLECAHEALERAGYSSERTRARVGVFTSASTHSYFLTNLFGNARLRRVMGDFQLAIANDKDFLPTRVSYKLGLKGPSMAVQTACSSSLVAIHLACQSLLNGECSLALAGGVSISVPQAEGYLYQEGGIASPDGYCRPFDAAAAGTNRGNGVGVVVLKPLQDALEDGDTIHAIIRGSAVNNDGSHKVGYTAPSVEGQAAVISEALAMADVSADSIGYVEAHGTATPLGDPIEVEALTLAFRGQTQRRGFCALGSVKANIGHLDAAAGIAAFIKAVLTLEHATLPPCLHFRAPNPRIGFEGGPFYVNAHPRPWAPGAEPRRAGVSSFGIGGTNVHVVLEQAPLRPAPAPAVRPYELLLLSARTESALRAVESRLAEHLREDSHGVLADVAHTLRVGRRTQAFRSAVVARSPDEAVALLEGRGSVAPSRGGKVYQSSTVAFLLPGQGAQFVGMGAALLETEAAIREPLERCAALLEGVLKLDILRLLRPAPGEREAADASLRETRVCQPVLFAVEYALARLLESWGVTPSAMLGHSLGEYVAACLAGVFSLEDALAVVAERGRLMGAMRPGGMLAVALSKKELEPHLDPPLVLAAHNGPQACVVAGPLEPLAALRARLEARGVACTALAVSHAFHSPMMEPAVAPFVERLRRVRLQPPQRPFLSNVTGTWIREDEATSAEYWGRHLVRPVRFAEGLARLAEVEGQVLLEVGPGNTLARLASRQGGTPLSVWPTLGSKREAGSEGERLLGTLGRLWVEGVEVDVAGLTRGESRRRVPLPTYPFERERYWVEREVESASAVESAAMPAAPPEVGWYYAPEWRRAALPSTGTGARAGRLLLLAEAGAVGDALAAVLEARGHSVLRVEPGGCFEQVSSTRWRVTPGRRQDFERLLDVLGEVPPRIIHLWMLGEEEQSRERGFDTLLALAQALGAHGAQPVVDISVVADRLHAVTEDEPVQPLKSLVQGPVSVIPQELPGCMCRGIDVGLPAAGDAASLREWSRRLVTEVEGGGTDRAVALRATGRWVREYVPLRSSEPAPEQVPLRPGGVYLITGGLGGVGLTLAEHLARRVSARLVLTSRTPTPPREHWDAWFGAPTRLRLAEEREGLREAAHHIEREVPLRALADHEGLEEALHEFCASHLYHFLFPREATLGRGQRQALEAVRRRLGLRPGFERLFTFMWSTLEDRGLLRAVADGLEGRVEPTEVPVPEVLRERLLTRNPEVASLLELVEHCVRHYPQVLDGSVPALGVLYPTGEAEAPAPREGVEWSSMGQCVALVRHFLARCTERVRGRPLRILEVGGGSGLVLEALRPLLERHPVEYHFTDLGPSFVRAMEERGRREGLSFLRTAVLDLARPPREQDPRTGTYDVVIALNVVHATPRVPESLAHLEQLLAPGGHLCLVETVRRQPWVDMVWGLADGWWNFEDALRTRSPLLEVATWERALRDAGFTGCEVLPADARQRSRWDSALFIAERKGGDEARPVDGREAMQERLRRLQAIEAAGGQVVPLVADVTDAGRMAEVLAETKRRFGALHGVIHAALVLEDGLIQLKTPESVSRVLASKVDGTLTLDALLRDEPLDFLVLCSSLSSLLGALGQVDYAAASAFLDAYAMSKRGLPGRRTVSIDWDRWLEVGAAMRRGLGLAPGQAGALGLRRTAPGVYTARWRATDAWWLDEHRLDGVATLPGVAYVELVRAALELEHGPVPIEFEQLVFHARLTVPDTREVEVQLHLREGAQGYGLEIRSREKGAEATGWRCHATGEVRVLPREDTPPRAPLGDWEARLGPLQEVTGNGSGLEARERAPTLGSRWSTLSWRLAWKGDEGLASIELPEELEGDLRQVPLHPALLDAATGFAPLAGAWLPLAYGRLRLHGPLPRRLFSHLRRLEPAEARAGVVRYGVRVVDETGRELLSADEYLLRRVEGEANEPVRRTAVVRPGEPDTLRLEPLARRAPAAGEVEVRVIASGLTFKDALLALGALPGMTAGGTPLALGVECAGIVSAVGPGVKNVRVGDAVVAAAAGAFSSHVWVPQEHVFPKPAGLSFEQAAMVPATLLTAWYAVDTLGRLRAGERILVHAAATGVGLAAVKLALRRGATVYATAGSEPKRELLRSLGVTRVMDSRGPGFDEQVLEHTRGEGVDVVINSLGGDFIAKGLSVLARRGRFVELGVRDMLAGGTLPLAPFERGLTFLAAQVEPSMRGHRELMGEVLQRLEQGELEPLPYTAYPLERAGEALRLVASGKHLGKVVLSVEPAASRRAGTPSARASQPGRLQKGQDVVGLRSDEGCEAFERCLGFGLPQVVVSTRELRARMAEIERLRVSTWEPTLPSAPRTTPAASTRSRPHVAPRNERERGIAAVWQELLGVPEVGLDDDFFELRGDSLLAIQLMGRLRKEWGIELSLAAFLTRPTPRALVGEAPPPPEPAASAPVQAGAPVTAGMAPSRNWTPLVPLQPEGNTPPFFWAANLLGTVFPYFALARCLAPHPFYALQPPGLEEGQEPVEKLEDLAALYVHEIRRLQPHGPYRLGGWSFGCVVAYEVARQLEAAGEQVALLVLLDFPAPAERTAASVWAAARFFTGSVVRGLAPYAVEYFDLLARAPREPDGAARVRESLARGWERMRRGGLLRELWDEAALSRVMPGDSRLLLREPGIAPMVRLARAHQRAMMDYRPTGRLQQRILLWRSEAHARGFAPDLGWGALSAAGVEVHETPGDHLSLLRPPHVEQIAAQLLSLLNGETSRGGTSIPTCPPTPASASGRSA</sequence>
<evidence type="ECO:0000256" key="13">
    <source>
        <dbReference type="ARBA" id="ARBA00023351"/>
    </source>
</evidence>
<comment type="catalytic activity">
    <reaction evidence="49">
        <text>butanoyl-[ACP] + malonyl-[ACP] + H(+) = 3-oxohexanoyl-[ACP] + holo-[ACP] + CO2</text>
        <dbReference type="Rhea" id="RHEA:41820"/>
        <dbReference type="Rhea" id="RHEA-COMP:9623"/>
        <dbReference type="Rhea" id="RHEA-COMP:9628"/>
        <dbReference type="Rhea" id="RHEA-COMP:9629"/>
        <dbReference type="Rhea" id="RHEA-COMP:9685"/>
        <dbReference type="ChEBI" id="CHEBI:15378"/>
        <dbReference type="ChEBI" id="CHEBI:16526"/>
        <dbReference type="ChEBI" id="CHEBI:64479"/>
        <dbReference type="ChEBI" id="CHEBI:78449"/>
        <dbReference type="ChEBI" id="CHEBI:78454"/>
        <dbReference type="ChEBI" id="CHEBI:78456"/>
    </reaction>
    <physiologicalReaction direction="left-to-right" evidence="49">
        <dbReference type="Rhea" id="RHEA:41821"/>
    </physiologicalReaction>
</comment>
<dbReference type="Pfam" id="PF08240">
    <property type="entry name" value="ADH_N"/>
    <property type="match status" value="1"/>
</dbReference>
<comment type="catalytic activity">
    <reaction evidence="42">
        <text>3-oxotetradecanoyl-[ACP] + NADPH + H(+) = (3R)-hydroxytetradecanoyl-[ACP] + NADP(+)</text>
        <dbReference type="Rhea" id="RHEA:41888"/>
        <dbReference type="Rhea" id="RHEA-COMP:9645"/>
        <dbReference type="Rhea" id="RHEA-COMP:9646"/>
        <dbReference type="ChEBI" id="CHEBI:15378"/>
        <dbReference type="ChEBI" id="CHEBI:57783"/>
        <dbReference type="ChEBI" id="CHEBI:58349"/>
        <dbReference type="ChEBI" id="CHEBI:78473"/>
        <dbReference type="ChEBI" id="CHEBI:78474"/>
    </reaction>
    <physiologicalReaction direction="left-to-right" evidence="42">
        <dbReference type="Rhea" id="RHEA:41889"/>
    </physiologicalReaction>
</comment>
<dbReference type="InterPro" id="IPR009081">
    <property type="entry name" value="PP-bd_ACP"/>
</dbReference>
<dbReference type="PANTHER" id="PTHR43775">
    <property type="entry name" value="FATTY ACID SYNTHASE"/>
    <property type="match status" value="1"/>
</dbReference>
<feature type="domain" description="PKS/mFAS DH" evidence="56">
    <location>
        <begin position="1726"/>
        <end position="2014"/>
    </location>
</feature>
<dbReference type="InterPro" id="IPR049490">
    <property type="entry name" value="C883_1060-like_KR_N"/>
</dbReference>
<evidence type="ECO:0000256" key="15">
    <source>
        <dbReference type="ARBA" id="ARBA00023388"/>
    </source>
</evidence>
<feature type="compositionally biased region" description="Polar residues" evidence="53">
    <location>
        <begin position="2416"/>
        <end position="2425"/>
    </location>
</feature>
<dbReference type="GO" id="GO:0141148">
    <property type="term" value="F:enoyl-[acyl-carrier-protein] reductase (NADPH) activity"/>
    <property type="evidence" value="ECO:0007669"/>
    <property type="project" value="UniProtKB-EC"/>
</dbReference>
<keyword evidence="6" id="KW-0276">Fatty acid metabolism</keyword>
<dbReference type="GO" id="GO:0006633">
    <property type="term" value="P:fatty acid biosynthetic process"/>
    <property type="evidence" value="ECO:0007669"/>
    <property type="project" value="InterPro"/>
</dbReference>
<keyword evidence="2" id="KW-0596">Phosphopantetheine</keyword>
<evidence type="ECO:0000256" key="20">
    <source>
        <dbReference type="ARBA" id="ARBA00023402"/>
    </source>
</evidence>
<dbReference type="Pfam" id="PF16197">
    <property type="entry name" value="KAsynt_C_assoc"/>
    <property type="match status" value="1"/>
</dbReference>
<dbReference type="FunFam" id="3.40.47.10:FF:000042">
    <property type="entry name" value="Polyketide synthase Pks13"/>
    <property type="match status" value="1"/>
</dbReference>
<dbReference type="GO" id="GO:0016297">
    <property type="term" value="F:fatty acyl-[ACP] hydrolase activity"/>
    <property type="evidence" value="ECO:0007669"/>
    <property type="project" value="UniProtKB-EC"/>
</dbReference>
<comment type="function">
    <text evidence="21">Fatty acid synthetase is a multifunctional enzyme that catalyzes the de novo biosynthesis of long-chain saturated fatty acids starting from acetyl-CoA and malonyl-CoA in the presence of NADPH. This multifunctional protein contains 7 catalytic activities and a site for the binding of the prosthetic group 4'-phosphopantetheine of the acyl carrier protein ([ACP]) domain.</text>
</comment>
<dbReference type="InterPro" id="IPR042104">
    <property type="entry name" value="PKS_dehydratase_sf"/>
</dbReference>
<dbReference type="Pfam" id="PF02801">
    <property type="entry name" value="Ketoacyl-synt_C"/>
    <property type="match status" value="1"/>
</dbReference>
<dbReference type="PROSITE" id="PS52019">
    <property type="entry name" value="PKS_MFAS_DH"/>
    <property type="match status" value="1"/>
</dbReference>
<comment type="catalytic activity">
    <reaction evidence="13">
        <text>(3R)-hydroxydodecanoyl-[ACP] = (2E)-dodecenoyl-[ACP] + H2O</text>
        <dbReference type="Rhea" id="RHEA:41876"/>
        <dbReference type="Rhea" id="RHEA-COMP:9642"/>
        <dbReference type="Rhea" id="RHEA-COMP:9643"/>
        <dbReference type="ChEBI" id="CHEBI:15377"/>
        <dbReference type="ChEBI" id="CHEBI:78470"/>
        <dbReference type="ChEBI" id="CHEBI:78472"/>
    </reaction>
    <physiologicalReaction direction="left-to-right" evidence="13">
        <dbReference type="Rhea" id="RHEA:41877"/>
    </physiologicalReaction>
</comment>
<dbReference type="InterPro" id="IPR013154">
    <property type="entry name" value="ADH-like_N"/>
</dbReference>
<dbReference type="SMART" id="SM00823">
    <property type="entry name" value="PKS_PP"/>
    <property type="match status" value="1"/>
</dbReference>
<dbReference type="FunFam" id="3.40.50.720:FF:000209">
    <property type="entry name" value="Polyketide synthase Pks12"/>
    <property type="match status" value="1"/>
</dbReference>
<dbReference type="GO" id="GO:0004313">
    <property type="term" value="F:[acyl-carrier-protein] S-acetyltransferase activity"/>
    <property type="evidence" value="ECO:0007669"/>
    <property type="project" value="UniProtKB-EC"/>
</dbReference>
<feature type="region of interest" description="Disordered" evidence="53">
    <location>
        <begin position="2340"/>
        <end position="2362"/>
    </location>
</feature>
<dbReference type="Gene3D" id="3.90.180.10">
    <property type="entry name" value="Medium-chain alcohol dehydrogenases, catalytic domain"/>
    <property type="match status" value="1"/>
</dbReference>
<dbReference type="InterPro" id="IPR057326">
    <property type="entry name" value="KR_dom"/>
</dbReference>
<feature type="domain" description="Carrier" evidence="54">
    <location>
        <begin position="2431"/>
        <end position="2506"/>
    </location>
</feature>
<dbReference type="InterPro" id="IPR029063">
    <property type="entry name" value="SAM-dependent_MTases_sf"/>
</dbReference>
<dbReference type="Pfam" id="PF00975">
    <property type="entry name" value="Thioesterase"/>
    <property type="match status" value="1"/>
</dbReference>
<feature type="active site" description="Proton donor; for dehydratase activity" evidence="52">
    <location>
        <position position="1936"/>
    </location>
</feature>
<evidence type="ECO:0000256" key="36">
    <source>
        <dbReference type="ARBA" id="ARBA00048420"/>
    </source>
</evidence>
<comment type="catalytic activity">
    <reaction evidence="37">
        <text>a fatty acyl-[ACP] + malonyl-[ACP] + H(+) = a 3-oxoacyl-[ACP] + holo-[ACP] + CO2</text>
        <dbReference type="Rhea" id="RHEA:22836"/>
        <dbReference type="Rhea" id="RHEA-COMP:9623"/>
        <dbReference type="Rhea" id="RHEA-COMP:9685"/>
        <dbReference type="Rhea" id="RHEA-COMP:9916"/>
        <dbReference type="Rhea" id="RHEA-COMP:14125"/>
        <dbReference type="ChEBI" id="CHEBI:15378"/>
        <dbReference type="ChEBI" id="CHEBI:16526"/>
        <dbReference type="ChEBI" id="CHEBI:64479"/>
        <dbReference type="ChEBI" id="CHEBI:78449"/>
        <dbReference type="ChEBI" id="CHEBI:78776"/>
        <dbReference type="ChEBI" id="CHEBI:138651"/>
        <dbReference type="EC" id="2.3.1.41"/>
    </reaction>
    <physiologicalReaction direction="left-to-right" evidence="37">
        <dbReference type="Rhea" id="RHEA:22837"/>
    </physiologicalReaction>
</comment>
<dbReference type="InterPro" id="IPR049552">
    <property type="entry name" value="PKS_DH_N"/>
</dbReference>
<dbReference type="Gene3D" id="3.40.47.10">
    <property type="match status" value="1"/>
</dbReference>
<evidence type="ECO:0000256" key="31">
    <source>
        <dbReference type="ARBA" id="ARBA00047953"/>
    </source>
</evidence>
<evidence type="ECO:0000256" key="41">
    <source>
        <dbReference type="ARBA" id="ARBA00048704"/>
    </source>
</evidence>
<dbReference type="Pfam" id="PF21089">
    <property type="entry name" value="PKS_DH_N"/>
    <property type="match status" value="1"/>
</dbReference>
<comment type="catalytic activity">
    <reaction evidence="36">
        <text>(2E)-octenoyl-[ACP] + NADPH + H(+) = octanoyl-[ACP] + NADP(+)</text>
        <dbReference type="Rhea" id="RHEA:41848"/>
        <dbReference type="Rhea" id="RHEA-COMP:9635"/>
        <dbReference type="Rhea" id="RHEA-COMP:9636"/>
        <dbReference type="ChEBI" id="CHEBI:15378"/>
        <dbReference type="ChEBI" id="CHEBI:57783"/>
        <dbReference type="ChEBI" id="CHEBI:58349"/>
        <dbReference type="ChEBI" id="CHEBI:78462"/>
        <dbReference type="ChEBI" id="CHEBI:78463"/>
    </reaction>
    <physiologicalReaction direction="left-to-right" evidence="36">
        <dbReference type="Rhea" id="RHEA:41849"/>
    </physiologicalReaction>
</comment>
<keyword evidence="11" id="KW-0012">Acyltransferase</keyword>
<dbReference type="SUPFAM" id="SSF53474">
    <property type="entry name" value="alpha/beta-Hydrolases"/>
    <property type="match status" value="1"/>
</dbReference>
<evidence type="ECO:0000256" key="22">
    <source>
        <dbReference type="ARBA" id="ARBA00047300"/>
    </source>
</evidence>
<feature type="domain" description="Ketosynthase family 3 (KS3)" evidence="55">
    <location>
        <begin position="4"/>
        <end position="431"/>
    </location>
</feature>
<evidence type="ECO:0000256" key="14">
    <source>
        <dbReference type="ARBA" id="ARBA00023373"/>
    </source>
</evidence>
<evidence type="ECO:0000256" key="26">
    <source>
        <dbReference type="ARBA" id="ARBA00047451"/>
    </source>
</evidence>
<comment type="catalytic activity">
    <reaction evidence="31">
        <text>3-oxobutanoyl-[ACP] + NADPH + H(+) = (3R)-hydroxybutanoyl-[ACP] + NADP(+)</text>
        <dbReference type="Rhea" id="RHEA:41804"/>
        <dbReference type="Rhea" id="RHEA-COMP:9625"/>
        <dbReference type="Rhea" id="RHEA-COMP:9626"/>
        <dbReference type="ChEBI" id="CHEBI:15378"/>
        <dbReference type="ChEBI" id="CHEBI:57783"/>
        <dbReference type="ChEBI" id="CHEBI:58349"/>
        <dbReference type="ChEBI" id="CHEBI:78450"/>
        <dbReference type="ChEBI" id="CHEBI:78451"/>
    </reaction>
    <physiologicalReaction direction="left-to-right" evidence="31">
        <dbReference type="Rhea" id="RHEA:41805"/>
    </physiologicalReaction>
</comment>
<dbReference type="InterPro" id="IPR020843">
    <property type="entry name" value="ER"/>
</dbReference>
<dbReference type="GO" id="GO:0004312">
    <property type="term" value="F:fatty acid synthase activity"/>
    <property type="evidence" value="ECO:0007669"/>
    <property type="project" value="TreeGrafter"/>
</dbReference>
<comment type="catalytic activity">
    <reaction evidence="50">
        <text>(2E)-decenoyl-[ACP] + NADPH + H(+) = decanoyl-[ACP] + NADP(+)</text>
        <dbReference type="Rhea" id="RHEA:41864"/>
        <dbReference type="Rhea" id="RHEA-COMP:9639"/>
        <dbReference type="Rhea" id="RHEA-COMP:9640"/>
        <dbReference type="ChEBI" id="CHEBI:15378"/>
        <dbReference type="ChEBI" id="CHEBI:57783"/>
        <dbReference type="ChEBI" id="CHEBI:58349"/>
        <dbReference type="ChEBI" id="CHEBI:78467"/>
        <dbReference type="ChEBI" id="CHEBI:78468"/>
    </reaction>
    <physiologicalReaction direction="left-to-right" evidence="50">
        <dbReference type="Rhea" id="RHEA:41865"/>
    </physiologicalReaction>
</comment>
<dbReference type="SMART" id="SM00824">
    <property type="entry name" value="PKS_TE"/>
    <property type="match status" value="1"/>
</dbReference>
<keyword evidence="9" id="KW-0443">Lipid metabolism</keyword>
<comment type="catalytic activity">
    <reaction evidence="41">
        <text>hexadecanoyl-[ACP] + H2O = hexadecanoate + holo-[ACP] + H(+)</text>
        <dbReference type="Rhea" id="RHEA:41932"/>
        <dbReference type="Rhea" id="RHEA-COMP:9652"/>
        <dbReference type="Rhea" id="RHEA-COMP:9685"/>
        <dbReference type="ChEBI" id="CHEBI:7896"/>
        <dbReference type="ChEBI" id="CHEBI:15377"/>
        <dbReference type="ChEBI" id="CHEBI:15378"/>
        <dbReference type="ChEBI" id="CHEBI:64479"/>
        <dbReference type="ChEBI" id="CHEBI:78483"/>
        <dbReference type="EC" id="3.1.2.14"/>
    </reaction>
    <physiologicalReaction direction="left-to-right" evidence="41">
        <dbReference type="Rhea" id="RHEA:41933"/>
    </physiologicalReaction>
</comment>
<dbReference type="InterPro" id="IPR020841">
    <property type="entry name" value="PKS_Beta-ketoAc_synthase_dom"/>
</dbReference>
<dbReference type="GO" id="GO:0004315">
    <property type="term" value="F:3-oxoacyl-[acyl-carrier-protein] synthase activity"/>
    <property type="evidence" value="ECO:0007669"/>
    <property type="project" value="UniProtKB-EC"/>
</dbReference>
<comment type="catalytic activity">
    <reaction evidence="28">
        <text>dodecanoyl-[ACP] + malonyl-[ACP] + H(+) = 3-oxotetradecanoyl-[ACP] + holo-[ACP] + CO2</text>
        <dbReference type="Rhea" id="RHEA:41884"/>
        <dbReference type="Rhea" id="RHEA-COMP:9623"/>
        <dbReference type="Rhea" id="RHEA-COMP:9644"/>
        <dbReference type="Rhea" id="RHEA-COMP:9645"/>
        <dbReference type="Rhea" id="RHEA-COMP:9685"/>
        <dbReference type="ChEBI" id="CHEBI:15378"/>
        <dbReference type="ChEBI" id="CHEBI:16526"/>
        <dbReference type="ChEBI" id="CHEBI:64479"/>
        <dbReference type="ChEBI" id="CHEBI:65264"/>
        <dbReference type="ChEBI" id="CHEBI:78449"/>
        <dbReference type="ChEBI" id="CHEBI:78473"/>
    </reaction>
    <physiologicalReaction direction="left-to-right" evidence="28">
        <dbReference type="Rhea" id="RHEA:41885"/>
    </physiologicalReaction>
</comment>
<evidence type="ECO:0000259" key="54">
    <source>
        <dbReference type="PROSITE" id="PS50075"/>
    </source>
</evidence>
<dbReference type="InterPro" id="IPR013968">
    <property type="entry name" value="PKS_KR"/>
</dbReference>
<comment type="catalytic activity">
    <reaction evidence="15">
        <text>(3R)-hydroxydecanoyl-[ACP] = (2E)-decenoyl-[ACP] + H2O</text>
        <dbReference type="Rhea" id="RHEA:41860"/>
        <dbReference type="Rhea" id="RHEA-COMP:9638"/>
        <dbReference type="Rhea" id="RHEA-COMP:9639"/>
        <dbReference type="ChEBI" id="CHEBI:15377"/>
        <dbReference type="ChEBI" id="CHEBI:78466"/>
        <dbReference type="ChEBI" id="CHEBI:78467"/>
    </reaction>
    <physiologicalReaction direction="left-to-right" evidence="15">
        <dbReference type="Rhea" id="RHEA:41861"/>
    </physiologicalReaction>
</comment>
<keyword evidence="4" id="KW-0808">Transferase</keyword>
<comment type="catalytic activity">
    <reaction evidence="34">
        <text>(2E)-dodecenoyl-[ACP] + NADPH + H(+) = dodecanoyl-[ACP] + NADP(+)</text>
        <dbReference type="Rhea" id="RHEA:41880"/>
        <dbReference type="Rhea" id="RHEA-COMP:9643"/>
        <dbReference type="Rhea" id="RHEA-COMP:9644"/>
        <dbReference type="ChEBI" id="CHEBI:15378"/>
        <dbReference type="ChEBI" id="CHEBI:57783"/>
        <dbReference type="ChEBI" id="CHEBI:58349"/>
        <dbReference type="ChEBI" id="CHEBI:65264"/>
        <dbReference type="ChEBI" id="CHEBI:78472"/>
    </reaction>
    <physiologicalReaction direction="left-to-right" evidence="34">
        <dbReference type="Rhea" id="RHEA:41881"/>
    </physiologicalReaction>
</comment>
<evidence type="ECO:0000256" key="18">
    <source>
        <dbReference type="ARBA" id="ARBA00023399"/>
    </source>
</evidence>
<evidence type="ECO:0000256" key="7">
    <source>
        <dbReference type="ARBA" id="ARBA00022857"/>
    </source>
</evidence>
<comment type="catalytic activity">
    <reaction evidence="16">
        <text>a (3R)-hydroxyacyl-[ACP] = a (2E)-enoyl-[ACP] + H2O</text>
        <dbReference type="Rhea" id="RHEA:13097"/>
        <dbReference type="Rhea" id="RHEA-COMP:9925"/>
        <dbReference type="Rhea" id="RHEA-COMP:9945"/>
        <dbReference type="ChEBI" id="CHEBI:15377"/>
        <dbReference type="ChEBI" id="CHEBI:78784"/>
        <dbReference type="ChEBI" id="CHEBI:78827"/>
        <dbReference type="EC" id="4.2.1.59"/>
    </reaction>
    <physiologicalReaction direction="left-to-right" evidence="16">
        <dbReference type="Rhea" id="RHEA:13098"/>
    </physiologicalReaction>
</comment>
<comment type="catalytic activity">
    <reaction evidence="35">
        <text>tetradecanoyl-[ACP] + H2O = tetradecanoate + holo-[ACP] + H(+)</text>
        <dbReference type="Rhea" id="RHEA:30123"/>
        <dbReference type="Rhea" id="RHEA-COMP:9648"/>
        <dbReference type="Rhea" id="RHEA-COMP:9685"/>
        <dbReference type="ChEBI" id="CHEBI:15377"/>
        <dbReference type="ChEBI" id="CHEBI:15378"/>
        <dbReference type="ChEBI" id="CHEBI:30807"/>
        <dbReference type="ChEBI" id="CHEBI:64479"/>
        <dbReference type="ChEBI" id="CHEBI:78477"/>
        <dbReference type="EC" id="3.1.2.14"/>
    </reaction>
    <physiologicalReaction direction="left-to-right" evidence="35">
        <dbReference type="Rhea" id="RHEA:30124"/>
    </physiologicalReaction>
</comment>
<dbReference type="Gene3D" id="3.40.50.1820">
    <property type="entry name" value="alpha/beta hydrolase"/>
    <property type="match status" value="1"/>
</dbReference>
<evidence type="ECO:0000259" key="56">
    <source>
        <dbReference type="PROSITE" id="PS52019"/>
    </source>
</evidence>
<dbReference type="InterPro" id="IPR032821">
    <property type="entry name" value="PKS_assoc"/>
</dbReference>
<dbReference type="InterPro" id="IPR036291">
    <property type="entry name" value="NAD(P)-bd_dom_sf"/>
</dbReference>
<comment type="catalytic activity">
    <reaction evidence="17">
        <text>(3R)-hydroxytetradecanoyl-[ACP] = (2E)-tetradecenoyl-[ACP] + H2O</text>
        <dbReference type="Rhea" id="RHEA:41892"/>
        <dbReference type="Rhea" id="RHEA-COMP:9646"/>
        <dbReference type="Rhea" id="RHEA-COMP:9647"/>
        <dbReference type="ChEBI" id="CHEBI:15377"/>
        <dbReference type="ChEBI" id="CHEBI:78474"/>
        <dbReference type="ChEBI" id="CHEBI:78475"/>
    </reaction>
    <physiologicalReaction direction="left-to-right" evidence="17">
        <dbReference type="Rhea" id="RHEA:41893"/>
    </physiologicalReaction>
</comment>
<comment type="catalytic activity">
    <reaction evidence="45">
        <text>(2E)-tetradecenoyl-[ACP] + NADPH + H(+) = tetradecanoyl-[ACP] + NADP(+)</text>
        <dbReference type="Rhea" id="RHEA:41896"/>
        <dbReference type="Rhea" id="RHEA-COMP:9647"/>
        <dbReference type="Rhea" id="RHEA-COMP:9648"/>
        <dbReference type="ChEBI" id="CHEBI:15378"/>
        <dbReference type="ChEBI" id="CHEBI:57783"/>
        <dbReference type="ChEBI" id="CHEBI:58349"/>
        <dbReference type="ChEBI" id="CHEBI:78475"/>
        <dbReference type="ChEBI" id="CHEBI:78477"/>
    </reaction>
    <physiologicalReaction direction="left-to-right" evidence="45">
        <dbReference type="Rhea" id="RHEA:41897"/>
    </physiologicalReaction>
</comment>
<accession>D7P6A8</accession>
<comment type="catalytic activity">
    <reaction evidence="51">
        <text>octanoyl-[ACP] + malonyl-[ACP] + H(+) = 3-oxodecanoyl-[ACP] + holo-[ACP] + CO2</text>
        <dbReference type="Rhea" id="RHEA:41852"/>
        <dbReference type="Rhea" id="RHEA-COMP:9623"/>
        <dbReference type="Rhea" id="RHEA-COMP:9636"/>
        <dbReference type="Rhea" id="RHEA-COMP:9637"/>
        <dbReference type="Rhea" id="RHEA-COMP:9685"/>
        <dbReference type="ChEBI" id="CHEBI:15378"/>
        <dbReference type="ChEBI" id="CHEBI:16526"/>
        <dbReference type="ChEBI" id="CHEBI:64479"/>
        <dbReference type="ChEBI" id="CHEBI:78449"/>
        <dbReference type="ChEBI" id="CHEBI:78463"/>
        <dbReference type="ChEBI" id="CHEBI:78464"/>
    </reaction>
    <physiologicalReaction direction="left-to-right" evidence="51">
        <dbReference type="Rhea" id="RHEA:41853"/>
    </physiologicalReaction>
</comment>
<dbReference type="Pfam" id="PF08242">
    <property type="entry name" value="Methyltransf_12"/>
    <property type="match status" value="1"/>
</dbReference>
<evidence type="ECO:0000256" key="11">
    <source>
        <dbReference type="ARBA" id="ARBA00023315"/>
    </source>
</evidence>
<comment type="catalytic activity">
    <reaction evidence="27">
        <text>(2E)-butenoyl-[ACP] + NADPH + H(+) = butanoyl-[ACP] + NADP(+)</text>
        <dbReference type="Rhea" id="RHEA:41812"/>
        <dbReference type="Rhea" id="RHEA-COMP:9627"/>
        <dbReference type="Rhea" id="RHEA-COMP:9628"/>
        <dbReference type="ChEBI" id="CHEBI:15378"/>
        <dbReference type="ChEBI" id="CHEBI:57783"/>
        <dbReference type="ChEBI" id="CHEBI:58349"/>
        <dbReference type="ChEBI" id="CHEBI:78453"/>
        <dbReference type="ChEBI" id="CHEBI:78454"/>
    </reaction>
    <physiologicalReaction direction="left-to-right" evidence="27">
        <dbReference type="Rhea" id="RHEA:41813"/>
    </physiologicalReaction>
</comment>
<dbReference type="SUPFAM" id="SSF55048">
    <property type="entry name" value="Probable ACP-binding domain of malonyl-CoA ACP transacylase"/>
    <property type="match status" value="1"/>
</dbReference>
<evidence type="ECO:0000256" key="47">
    <source>
        <dbReference type="ARBA" id="ARBA00049414"/>
    </source>
</evidence>
<comment type="catalytic activity">
    <reaction evidence="12">
        <text>(3R)-hydroxyoctanoyl-[ACP] = (2E)-octenoyl-[ACP] + H2O</text>
        <dbReference type="Rhea" id="RHEA:41844"/>
        <dbReference type="Rhea" id="RHEA-COMP:9634"/>
        <dbReference type="Rhea" id="RHEA-COMP:9635"/>
        <dbReference type="ChEBI" id="CHEBI:15377"/>
        <dbReference type="ChEBI" id="CHEBI:78461"/>
        <dbReference type="ChEBI" id="CHEBI:78462"/>
    </reaction>
    <physiologicalReaction direction="left-to-right" evidence="12">
        <dbReference type="Rhea" id="RHEA:41845"/>
    </physiologicalReaction>
</comment>
<dbReference type="InterPro" id="IPR001031">
    <property type="entry name" value="Thioesterase"/>
</dbReference>
<evidence type="ECO:0000256" key="1">
    <source>
        <dbReference type="ARBA" id="ARBA00005189"/>
    </source>
</evidence>
<comment type="catalytic activity">
    <reaction evidence="25">
        <text>3-oxodecanoyl-[ACP] + NADPH + H(+) = (3R)-hydroxydecanoyl-[ACP] + NADP(+)</text>
        <dbReference type="Rhea" id="RHEA:41856"/>
        <dbReference type="Rhea" id="RHEA-COMP:9637"/>
        <dbReference type="Rhea" id="RHEA-COMP:9638"/>
        <dbReference type="ChEBI" id="CHEBI:15378"/>
        <dbReference type="ChEBI" id="CHEBI:57783"/>
        <dbReference type="ChEBI" id="CHEBI:58349"/>
        <dbReference type="ChEBI" id="CHEBI:78464"/>
        <dbReference type="ChEBI" id="CHEBI:78466"/>
    </reaction>
    <physiologicalReaction direction="left-to-right" evidence="25">
        <dbReference type="Rhea" id="RHEA:41857"/>
    </physiologicalReaction>
</comment>
<evidence type="ECO:0000256" key="37">
    <source>
        <dbReference type="ARBA" id="ARBA00048506"/>
    </source>
</evidence>
<dbReference type="InterPro" id="IPR049551">
    <property type="entry name" value="PKS_DH_C"/>
</dbReference>
<gene>
    <name evidence="57" type="primary">tubF</name>
</gene>
<dbReference type="InterPro" id="IPR001227">
    <property type="entry name" value="Ac_transferase_dom_sf"/>
</dbReference>
<dbReference type="SUPFAM" id="SSF53901">
    <property type="entry name" value="Thiolase-like"/>
    <property type="match status" value="1"/>
</dbReference>
<dbReference type="CDD" id="cd00833">
    <property type="entry name" value="PKS"/>
    <property type="match status" value="1"/>
</dbReference>
<keyword evidence="10" id="KW-0511">Multifunctional enzyme</keyword>
<evidence type="ECO:0000256" key="52">
    <source>
        <dbReference type="PROSITE-ProRule" id="PRU01363"/>
    </source>
</evidence>
<dbReference type="SUPFAM" id="SSF50129">
    <property type="entry name" value="GroES-like"/>
    <property type="match status" value="1"/>
</dbReference>
<feature type="region of interest" description="Disordered" evidence="53">
    <location>
        <begin position="2821"/>
        <end position="2843"/>
    </location>
</feature>
<evidence type="ECO:0000256" key="8">
    <source>
        <dbReference type="ARBA" id="ARBA00022898"/>
    </source>
</evidence>
<comment type="catalytic activity">
    <reaction evidence="26">
        <text>tetradecanoyl-[ACP] + malonyl-[ACP] + H(+) = 3-oxohexadecanoyl-[ACP] + holo-[ACP] + CO2</text>
        <dbReference type="Rhea" id="RHEA:41900"/>
        <dbReference type="Rhea" id="RHEA-COMP:9623"/>
        <dbReference type="Rhea" id="RHEA-COMP:9648"/>
        <dbReference type="Rhea" id="RHEA-COMP:9649"/>
        <dbReference type="Rhea" id="RHEA-COMP:9685"/>
        <dbReference type="ChEBI" id="CHEBI:15378"/>
        <dbReference type="ChEBI" id="CHEBI:16526"/>
        <dbReference type="ChEBI" id="CHEBI:64479"/>
        <dbReference type="ChEBI" id="CHEBI:78449"/>
        <dbReference type="ChEBI" id="CHEBI:78477"/>
        <dbReference type="ChEBI" id="CHEBI:78478"/>
    </reaction>
    <physiologicalReaction direction="left-to-right" evidence="26">
        <dbReference type="Rhea" id="RHEA:41901"/>
    </physiologicalReaction>
</comment>
<name>D7P6A8_9BACT</name>
<evidence type="ECO:0000256" key="21">
    <source>
        <dbReference type="ARBA" id="ARBA00023442"/>
    </source>
</evidence>
<evidence type="ECO:0000256" key="34">
    <source>
        <dbReference type="ARBA" id="ARBA00048281"/>
    </source>
</evidence>
<evidence type="ECO:0000256" key="24">
    <source>
        <dbReference type="ARBA" id="ARBA00047400"/>
    </source>
</evidence>
<dbReference type="InterPro" id="IPR020806">
    <property type="entry name" value="PKS_PP-bd"/>
</dbReference>
<evidence type="ECO:0000256" key="45">
    <source>
        <dbReference type="ARBA" id="ARBA00049171"/>
    </source>
</evidence>
<comment type="catalytic activity">
    <reaction evidence="14">
        <text>(3R)-hydroxyhexanoyl-[ACP] = (2E)-hexenoyl-[ACP] + H2O</text>
        <dbReference type="Rhea" id="RHEA:41828"/>
        <dbReference type="Rhea" id="RHEA-COMP:9630"/>
        <dbReference type="Rhea" id="RHEA-COMP:9631"/>
        <dbReference type="ChEBI" id="CHEBI:15377"/>
        <dbReference type="ChEBI" id="CHEBI:78457"/>
        <dbReference type="ChEBI" id="CHEBI:78458"/>
    </reaction>
    <physiologicalReaction direction="left-to-right" evidence="14">
        <dbReference type="Rhea" id="RHEA:41829"/>
    </physiologicalReaction>
</comment>
<evidence type="ECO:0000256" key="40">
    <source>
        <dbReference type="ARBA" id="ARBA00048691"/>
    </source>
</evidence>
<comment type="catalytic activity">
    <reaction evidence="20">
        <text>(3R)-hydroxybutanoyl-[ACP] = (2E)-butenoyl-[ACP] + H2O</text>
        <dbReference type="Rhea" id="RHEA:41808"/>
        <dbReference type="Rhea" id="RHEA-COMP:9626"/>
        <dbReference type="Rhea" id="RHEA-COMP:9627"/>
        <dbReference type="ChEBI" id="CHEBI:15377"/>
        <dbReference type="ChEBI" id="CHEBI:78451"/>
        <dbReference type="ChEBI" id="CHEBI:78453"/>
    </reaction>
    <physiologicalReaction direction="left-to-right" evidence="20">
        <dbReference type="Rhea" id="RHEA:41809"/>
    </physiologicalReaction>
</comment>
<dbReference type="CDD" id="cd02440">
    <property type="entry name" value="AdoMet_MTases"/>
    <property type="match status" value="1"/>
</dbReference>
<dbReference type="SMART" id="SM00825">
    <property type="entry name" value="PKS_KS"/>
    <property type="match status" value="1"/>
</dbReference>
<dbReference type="InterPro" id="IPR018201">
    <property type="entry name" value="Ketoacyl_synth_AS"/>
</dbReference>
<evidence type="ECO:0000256" key="9">
    <source>
        <dbReference type="ARBA" id="ARBA00023098"/>
    </source>
</evidence>
<dbReference type="InterPro" id="IPR013217">
    <property type="entry name" value="Methyltransf_12"/>
</dbReference>
<dbReference type="InterPro" id="IPR029058">
    <property type="entry name" value="AB_hydrolase_fold"/>
</dbReference>
<keyword evidence="5" id="KW-0702">S-nitrosylation</keyword>
<evidence type="ECO:0000256" key="25">
    <source>
        <dbReference type="ARBA" id="ARBA00047440"/>
    </source>
</evidence>
<evidence type="ECO:0000256" key="19">
    <source>
        <dbReference type="ARBA" id="ARBA00023401"/>
    </source>
</evidence>
<dbReference type="PROSITE" id="PS52004">
    <property type="entry name" value="KS3_2"/>
    <property type="match status" value="1"/>
</dbReference>
<dbReference type="GO" id="GO:0004316">
    <property type="term" value="F:3-oxoacyl-[acyl-carrier-protein] reductase (NADPH) activity"/>
    <property type="evidence" value="ECO:0007669"/>
    <property type="project" value="UniProtKB-EC"/>
</dbReference>
<evidence type="ECO:0000256" key="3">
    <source>
        <dbReference type="ARBA" id="ARBA00022553"/>
    </source>
</evidence>
<dbReference type="Pfam" id="PF21394">
    <property type="entry name" value="Beta-ketacyl_N"/>
    <property type="match status" value="1"/>
</dbReference>
<comment type="catalytic activity">
    <reaction evidence="24">
        <text>a (3R)-hydroxyacyl-[ACP] + NADP(+) = a 3-oxoacyl-[ACP] + NADPH + H(+)</text>
        <dbReference type="Rhea" id="RHEA:17397"/>
        <dbReference type="Rhea" id="RHEA-COMP:9916"/>
        <dbReference type="Rhea" id="RHEA-COMP:9945"/>
        <dbReference type="ChEBI" id="CHEBI:15378"/>
        <dbReference type="ChEBI" id="CHEBI:57783"/>
        <dbReference type="ChEBI" id="CHEBI:58349"/>
        <dbReference type="ChEBI" id="CHEBI:78776"/>
        <dbReference type="ChEBI" id="CHEBI:78827"/>
        <dbReference type="EC" id="1.1.1.100"/>
    </reaction>
    <physiologicalReaction direction="right-to-left" evidence="24">
        <dbReference type="Rhea" id="RHEA:17399"/>
    </physiologicalReaction>
</comment>
<evidence type="ECO:0000256" key="44">
    <source>
        <dbReference type="ARBA" id="ARBA00049109"/>
    </source>
</evidence>
<keyword evidence="7" id="KW-0521">NADP</keyword>
<feature type="region of interest" description="N-terminal hotdog fold" evidence="52">
    <location>
        <begin position="1726"/>
        <end position="1857"/>
    </location>
</feature>
<dbReference type="Gene3D" id="1.10.1200.10">
    <property type="entry name" value="ACP-like"/>
    <property type="match status" value="1"/>
</dbReference>
<evidence type="ECO:0000256" key="6">
    <source>
        <dbReference type="ARBA" id="ARBA00022832"/>
    </source>
</evidence>
<evidence type="ECO:0000313" key="57">
    <source>
        <dbReference type="EMBL" id="ADH04682.1"/>
    </source>
</evidence>